<dbReference type="AlphaFoldDB" id="A0A7W7N1P0"/>
<feature type="signal peptide" evidence="1">
    <location>
        <begin position="1"/>
        <end position="24"/>
    </location>
</feature>
<comment type="caution">
    <text evidence="2">The sequence shown here is derived from an EMBL/GenBank/DDBJ whole genome shotgun (WGS) entry which is preliminary data.</text>
</comment>
<reference evidence="2 3" key="1">
    <citation type="submission" date="2020-08" db="EMBL/GenBank/DDBJ databases">
        <title>Functional genomics of gut bacteria from endangered species of beetles.</title>
        <authorList>
            <person name="Carlos-Shanley C."/>
        </authorList>
    </citation>
    <scope>NUCLEOTIDE SEQUENCE [LARGE SCALE GENOMIC DNA]</scope>
    <source>
        <strain evidence="2 3">S00123</strain>
    </source>
</reference>
<feature type="chain" id="PRO_5030680191" description="Peptidase M61 catalytic domain-containing protein" evidence="1">
    <location>
        <begin position="25"/>
        <end position="531"/>
    </location>
</feature>
<evidence type="ECO:0000313" key="2">
    <source>
        <dbReference type="EMBL" id="MBB4796503.1"/>
    </source>
</evidence>
<evidence type="ECO:0000313" key="3">
    <source>
        <dbReference type="Proteomes" id="UP000539957"/>
    </source>
</evidence>
<name>A0A7W7N1P0_9CAUL</name>
<organism evidence="2 3">
    <name type="scientific">Brevundimonas bullata</name>
    <dbReference type="NCBI Taxonomy" id="13160"/>
    <lineage>
        <taxon>Bacteria</taxon>
        <taxon>Pseudomonadati</taxon>
        <taxon>Pseudomonadota</taxon>
        <taxon>Alphaproteobacteria</taxon>
        <taxon>Caulobacterales</taxon>
        <taxon>Caulobacteraceae</taxon>
        <taxon>Brevundimonas</taxon>
    </lineage>
</organism>
<protein>
    <recommendedName>
        <fullName evidence="4">Peptidase M61 catalytic domain-containing protein</fullName>
    </recommendedName>
</protein>
<accession>A0A7W7N1P0</accession>
<evidence type="ECO:0008006" key="4">
    <source>
        <dbReference type="Google" id="ProtNLM"/>
    </source>
</evidence>
<dbReference type="RefSeq" id="WP_184266027.1">
    <property type="nucleotide sequence ID" value="NZ_JACHKY010000001.1"/>
</dbReference>
<gene>
    <name evidence="2" type="ORF">HNP32_000217</name>
</gene>
<sequence>MSKRLAGAFAALAMVCGASTSALAEQAATIEARSAPGGVIVTWRLAEPTTRVAFLSESVIRDLWTVTTPGLTLKDGGVEGAEPFDRFEIRIAPDAAEVDRTYMGLARVGTGHVLYGPGLELQGMDAVLTARPVAGEATLPTTDAVKGYVYLGPKEVVMRRDGAAVVTSASAPAFLATTMRDGFFAAQAFYGARLGRNLPYEPTLIVTTDSPGPNPFRGDVTDTGVISTRFHGSSWNAPPPEVAGQLSTFVWHETFHLWNGHGVTTVDGDTAPWLHEGGAEYGAVVAAVSTGVIDETEGRTSLAQRLNGCRKALGNADYDPRRLRSGSAIYNCGVVVQWIADLETRQTSGGTRDVFDLWKVMLDAGRASEGYGVTDFRALLQADSAVGVLMDGPGAARWSGIEARLMALGVTLEDRPGPSDYRLAALFHLNDENCAGGGAGFYSVEQGIKLDSGDKCGPLSGDPLLASVEGHDPASEATAMFFAVQARCAASLPVRYRTQDGRLIEAKCGKPLVAPKAWAVTAAPPLATRAS</sequence>
<evidence type="ECO:0000256" key="1">
    <source>
        <dbReference type="SAM" id="SignalP"/>
    </source>
</evidence>
<dbReference type="InterPro" id="IPR027268">
    <property type="entry name" value="Peptidase_M4/M1_CTD_sf"/>
</dbReference>
<keyword evidence="1" id="KW-0732">Signal</keyword>
<keyword evidence="3" id="KW-1185">Reference proteome</keyword>
<proteinExistence type="predicted"/>
<dbReference type="EMBL" id="JACHKY010000001">
    <property type="protein sequence ID" value="MBB4796503.1"/>
    <property type="molecule type" value="Genomic_DNA"/>
</dbReference>
<dbReference type="Proteomes" id="UP000539957">
    <property type="component" value="Unassembled WGS sequence"/>
</dbReference>
<dbReference type="Gene3D" id="1.10.390.10">
    <property type="entry name" value="Neutral Protease Domain 2"/>
    <property type="match status" value="1"/>
</dbReference>